<accession>A0A9Q8PAV1</accession>
<gene>
    <name evidence="3" type="ORF">CLAFUR5_07158</name>
</gene>
<keyword evidence="2" id="KW-1133">Transmembrane helix</keyword>
<feature type="region of interest" description="Disordered" evidence="1">
    <location>
        <begin position="1"/>
        <end position="41"/>
    </location>
</feature>
<evidence type="ECO:0000256" key="1">
    <source>
        <dbReference type="SAM" id="MobiDB-lite"/>
    </source>
</evidence>
<dbReference type="GeneID" id="71987036"/>
<proteinExistence type="predicted"/>
<keyword evidence="2" id="KW-0812">Transmembrane</keyword>
<organism evidence="3 4">
    <name type="scientific">Passalora fulva</name>
    <name type="common">Tomato leaf mold</name>
    <name type="synonym">Cladosporium fulvum</name>
    <dbReference type="NCBI Taxonomy" id="5499"/>
    <lineage>
        <taxon>Eukaryota</taxon>
        <taxon>Fungi</taxon>
        <taxon>Dikarya</taxon>
        <taxon>Ascomycota</taxon>
        <taxon>Pezizomycotina</taxon>
        <taxon>Dothideomycetes</taxon>
        <taxon>Dothideomycetidae</taxon>
        <taxon>Mycosphaerellales</taxon>
        <taxon>Mycosphaerellaceae</taxon>
        <taxon>Fulvia</taxon>
    </lineage>
</organism>
<dbReference type="OMA" id="HWVFQPT"/>
<dbReference type="EMBL" id="CP090168">
    <property type="protein sequence ID" value="UJO19098.1"/>
    <property type="molecule type" value="Genomic_DNA"/>
</dbReference>
<protein>
    <submittedName>
        <fullName evidence="3">Uncharacterized protein</fullName>
    </submittedName>
</protein>
<reference evidence="3" key="2">
    <citation type="journal article" date="2022" name="Microb. Genom.">
        <title>A chromosome-scale genome assembly of the tomato pathogen Cladosporium fulvum reveals a compartmentalized genome architecture and the presence of a dispensable chromosome.</title>
        <authorList>
            <person name="Zaccaron A.Z."/>
            <person name="Chen L.H."/>
            <person name="Samaras A."/>
            <person name="Stergiopoulos I."/>
        </authorList>
    </citation>
    <scope>NUCLEOTIDE SEQUENCE</scope>
    <source>
        <strain evidence="3">Race5_Kim</strain>
    </source>
</reference>
<keyword evidence="2" id="KW-0472">Membrane</keyword>
<sequence length="119" mass="12470">MAPNEQESPHRARADSVIELNGLSTSPQPAPPPVTDAGAAAAPPDIEAVPLEAGAGAPQRHYHIPHWVFQPTLLFLLVCLIAALIYASCTYLKKGHETPGGHNRTNATSTTTAGMATLI</sequence>
<reference evidence="3" key="1">
    <citation type="submission" date="2021-12" db="EMBL/GenBank/DDBJ databases">
        <authorList>
            <person name="Zaccaron A."/>
            <person name="Stergiopoulos I."/>
        </authorList>
    </citation>
    <scope>NUCLEOTIDE SEQUENCE</scope>
    <source>
        <strain evidence="3">Race5_Kim</strain>
    </source>
</reference>
<dbReference type="Proteomes" id="UP000756132">
    <property type="component" value="Chromosome 6"/>
</dbReference>
<evidence type="ECO:0000256" key="2">
    <source>
        <dbReference type="SAM" id="Phobius"/>
    </source>
</evidence>
<name>A0A9Q8PAV1_PASFU</name>
<dbReference type="RefSeq" id="XP_047763464.1">
    <property type="nucleotide sequence ID" value="XM_047906306.1"/>
</dbReference>
<evidence type="ECO:0000313" key="4">
    <source>
        <dbReference type="Proteomes" id="UP000756132"/>
    </source>
</evidence>
<dbReference type="KEGG" id="ffu:CLAFUR5_07158"/>
<feature type="compositionally biased region" description="Basic and acidic residues" evidence="1">
    <location>
        <begin position="7"/>
        <end position="16"/>
    </location>
</feature>
<evidence type="ECO:0000313" key="3">
    <source>
        <dbReference type="EMBL" id="UJO19098.1"/>
    </source>
</evidence>
<feature type="transmembrane region" description="Helical" evidence="2">
    <location>
        <begin position="67"/>
        <end position="87"/>
    </location>
</feature>
<dbReference type="AlphaFoldDB" id="A0A9Q8PAV1"/>
<keyword evidence="4" id="KW-1185">Reference proteome</keyword>
<dbReference type="OrthoDB" id="10599744at2759"/>